<feature type="region of interest" description="Disordered" evidence="1">
    <location>
        <begin position="1"/>
        <end position="32"/>
    </location>
</feature>
<dbReference type="EMBL" id="JYFN01000101">
    <property type="protein sequence ID" value="KJE19501.1"/>
    <property type="molecule type" value="Genomic_DNA"/>
</dbReference>
<reference evidence="2 3" key="2">
    <citation type="journal article" date="2016" name="Genome Announc.">
        <title>Permanent Draft Genome Sequences for Two Variants of Frankia sp. Strain CpI1, the First Frankia Strain Isolated from Root Nodules of Comptonia peregrina.</title>
        <authorList>
            <person name="Oshone R."/>
            <person name="Hurst S.G.IV."/>
            <person name="Abebe-Akele F."/>
            <person name="Simpson S."/>
            <person name="Morris K."/>
            <person name="Thomas W.K."/>
            <person name="Tisa L.S."/>
        </authorList>
    </citation>
    <scope>NUCLEOTIDE SEQUENCE [LARGE SCALE GENOMIC DNA]</scope>
    <source>
        <strain evidence="3">CpI1-S</strain>
    </source>
</reference>
<comment type="caution">
    <text evidence="2">The sequence shown here is derived from an EMBL/GenBank/DDBJ whole genome shotgun (WGS) entry which is preliminary data.</text>
</comment>
<accession>A0A0D8B5N9</accession>
<protein>
    <submittedName>
        <fullName evidence="2">Uncharacterized protein</fullName>
    </submittedName>
</protein>
<evidence type="ECO:0000313" key="2">
    <source>
        <dbReference type="EMBL" id="KJE19501.1"/>
    </source>
</evidence>
<dbReference type="AlphaFoldDB" id="A0A0D8B5N9"/>
<gene>
    <name evidence="2" type="ORF">FF36_06212</name>
</gene>
<organism evidence="2 3">
    <name type="scientific">Frankia torreyi</name>
    <dbReference type="NCBI Taxonomy" id="1856"/>
    <lineage>
        <taxon>Bacteria</taxon>
        <taxon>Bacillati</taxon>
        <taxon>Actinomycetota</taxon>
        <taxon>Actinomycetes</taxon>
        <taxon>Frankiales</taxon>
        <taxon>Frankiaceae</taxon>
        <taxon>Frankia</taxon>
    </lineage>
</organism>
<reference evidence="3" key="1">
    <citation type="submission" date="2015-02" db="EMBL/GenBank/DDBJ databases">
        <title>Draft Genome of Frankia sp. CpI1-S.</title>
        <authorList>
            <person name="Oshone R.T."/>
            <person name="Ngom M."/>
            <person name="Ghodhbane-Gtari F."/>
            <person name="Gtari M."/>
            <person name="Morris K."/>
            <person name="Thomas K."/>
            <person name="Sen A."/>
            <person name="Tisa L.S."/>
        </authorList>
    </citation>
    <scope>NUCLEOTIDE SEQUENCE [LARGE SCALE GENOMIC DNA]</scope>
    <source>
        <strain evidence="3">CpI1-S</strain>
    </source>
</reference>
<sequence length="70" mass="7787">MLLVDTPARRRRVLREENPSTPQRTAGVLAGPPAVPAPMAKRLSQVGSFFQQVIAAARQRSPRKLWPLRS</sequence>
<evidence type="ECO:0000256" key="1">
    <source>
        <dbReference type="SAM" id="MobiDB-lite"/>
    </source>
</evidence>
<dbReference type="Proteomes" id="UP000032545">
    <property type="component" value="Unassembled WGS sequence"/>
</dbReference>
<keyword evidence="3" id="KW-1185">Reference proteome</keyword>
<evidence type="ECO:0000313" key="3">
    <source>
        <dbReference type="Proteomes" id="UP000032545"/>
    </source>
</evidence>
<proteinExistence type="predicted"/>
<name>A0A0D8B5N9_9ACTN</name>